<dbReference type="SMART" id="SM00342">
    <property type="entry name" value="HTH_ARAC"/>
    <property type="match status" value="1"/>
</dbReference>
<proteinExistence type="predicted"/>
<keyword evidence="3" id="KW-0804">Transcription</keyword>
<name>A0A5S9QTF8_9GAMM</name>
<evidence type="ECO:0000259" key="4">
    <source>
        <dbReference type="PROSITE" id="PS01124"/>
    </source>
</evidence>
<dbReference type="EMBL" id="CACSII010000021">
    <property type="protein sequence ID" value="CAA0120845.1"/>
    <property type="molecule type" value="Genomic_DNA"/>
</dbReference>
<dbReference type="Proteomes" id="UP000434580">
    <property type="component" value="Unassembled WGS sequence"/>
</dbReference>
<dbReference type="PROSITE" id="PS01124">
    <property type="entry name" value="HTH_ARAC_FAMILY_2"/>
    <property type="match status" value="1"/>
</dbReference>
<dbReference type="PANTHER" id="PTHR46796:SF12">
    <property type="entry name" value="HTH-TYPE DNA-BINDING TRANSCRIPTIONAL ACTIVATOR EUTR"/>
    <property type="match status" value="1"/>
</dbReference>
<keyword evidence="2" id="KW-0238">DNA-binding</keyword>
<dbReference type="InterPro" id="IPR018060">
    <property type="entry name" value="HTH_AraC"/>
</dbReference>
<evidence type="ECO:0000313" key="6">
    <source>
        <dbReference type="Proteomes" id="UP000434580"/>
    </source>
</evidence>
<protein>
    <recommendedName>
        <fullName evidence="4">HTH araC/xylS-type domain-containing protein</fullName>
    </recommendedName>
</protein>
<evidence type="ECO:0000256" key="1">
    <source>
        <dbReference type="ARBA" id="ARBA00023015"/>
    </source>
</evidence>
<dbReference type="GO" id="GO:0043565">
    <property type="term" value="F:sequence-specific DNA binding"/>
    <property type="evidence" value="ECO:0007669"/>
    <property type="project" value="InterPro"/>
</dbReference>
<gene>
    <name evidence="5" type="ORF">DPBNPPHM_02624</name>
</gene>
<dbReference type="PROSITE" id="PS00041">
    <property type="entry name" value="HTH_ARAC_FAMILY_1"/>
    <property type="match status" value="1"/>
</dbReference>
<evidence type="ECO:0000256" key="3">
    <source>
        <dbReference type="ARBA" id="ARBA00023163"/>
    </source>
</evidence>
<dbReference type="Pfam" id="PF12833">
    <property type="entry name" value="HTH_18"/>
    <property type="match status" value="1"/>
</dbReference>
<sequence>MQIPQNNNIAEPIRKIETNSIEELAQFHRQKNRQYTQLRAGTLAGKLNEVNLDSVHLMREKINVGARIVAAPGDAFLPFGTILSDDDDYRFCAEDGRNNAIIQATGGNWDISFQHSLDYIAVVYEREAFMRQFDDLCQRSCPDQWIASQVKSTDPQALKTFNHGVSRILQYTVDHADALQCHQARKALAADLFSLTLKVLAPTADLQETLKSPSRRLQGVHRVIDYLREHAAELPTIPELCAIAGLSERSLEYGFKEYLNITPVRYLKLVRLNGARCDLMVGFGANLLVSDVALRWGFLEFGRFARDYRMLFEELPSTTLQTQY</sequence>
<keyword evidence="1" id="KW-0805">Transcription regulation</keyword>
<dbReference type="GO" id="GO:0003700">
    <property type="term" value="F:DNA-binding transcription factor activity"/>
    <property type="evidence" value="ECO:0007669"/>
    <property type="project" value="InterPro"/>
</dbReference>
<dbReference type="OrthoDB" id="6003540at2"/>
<dbReference type="PANTHER" id="PTHR46796">
    <property type="entry name" value="HTH-TYPE TRANSCRIPTIONAL ACTIVATOR RHAS-RELATED"/>
    <property type="match status" value="1"/>
</dbReference>
<feature type="domain" description="HTH araC/xylS-type" evidence="4">
    <location>
        <begin position="221"/>
        <end position="322"/>
    </location>
</feature>
<dbReference type="SUPFAM" id="SSF46689">
    <property type="entry name" value="Homeodomain-like"/>
    <property type="match status" value="1"/>
</dbReference>
<reference evidence="5 6" key="1">
    <citation type="submission" date="2019-11" db="EMBL/GenBank/DDBJ databases">
        <authorList>
            <person name="Holert J."/>
        </authorList>
    </citation>
    <scope>NUCLEOTIDE SEQUENCE [LARGE SCALE GENOMIC DNA]</scope>
    <source>
        <strain evidence="5">BC5_2</strain>
    </source>
</reference>
<organism evidence="5 6">
    <name type="scientific">BD1-7 clade bacterium</name>
    <dbReference type="NCBI Taxonomy" id="2029982"/>
    <lineage>
        <taxon>Bacteria</taxon>
        <taxon>Pseudomonadati</taxon>
        <taxon>Pseudomonadota</taxon>
        <taxon>Gammaproteobacteria</taxon>
        <taxon>Cellvibrionales</taxon>
        <taxon>Spongiibacteraceae</taxon>
        <taxon>BD1-7 clade</taxon>
    </lineage>
</organism>
<dbReference type="InterPro" id="IPR018062">
    <property type="entry name" value="HTH_AraC-typ_CS"/>
</dbReference>
<dbReference type="AlphaFoldDB" id="A0A5S9QTF8"/>
<dbReference type="InterPro" id="IPR009057">
    <property type="entry name" value="Homeodomain-like_sf"/>
</dbReference>
<evidence type="ECO:0000256" key="2">
    <source>
        <dbReference type="ARBA" id="ARBA00023125"/>
    </source>
</evidence>
<dbReference type="Gene3D" id="1.10.10.60">
    <property type="entry name" value="Homeodomain-like"/>
    <property type="match status" value="1"/>
</dbReference>
<accession>A0A5S9QTF8</accession>
<dbReference type="InterPro" id="IPR050204">
    <property type="entry name" value="AraC_XylS_family_regulators"/>
</dbReference>
<evidence type="ECO:0000313" key="5">
    <source>
        <dbReference type="EMBL" id="CAA0120845.1"/>
    </source>
</evidence>